<feature type="region of interest" description="Disordered" evidence="3">
    <location>
        <begin position="118"/>
        <end position="168"/>
    </location>
</feature>
<name>A0A6G1FVI3_9PEZI</name>
<evidence type="ECO:0008006" key="8">
    <source>
        <dbReference type="Google" id="ProtNLM"/>
    </source>
</evidence>
<dbReference type="AlphaFoldDB" id="A0A6G1FVI3"/>
<dbReference type="GO" id="GO:0006364">
    <property type="term" value="P:rRNA processing"/>
    <property type="evidence" value="ECO:0007669"/>
    <property type="project" value="UniProtKB-KW"/>
</dbReference>
<comment type="similarity">
    <text evidence="1">Belongs to the TSR2 family.</text>
</comment>
<feature type="non-terminal residue" evidence="5">
    <location>
        <position position="1"/>
    </location>
</feature>
<protein>
    <recommendedName>
        <fullName evidence="8">Pre-rRNA-processing protein TSR2</fullName>
    </recommendedName>
</protein>
<organism evidence="5">
    <name type="scientific">Eremomyces bilateralis CBS 781.70</name>
    <dbReference type="NCBI Taxonomy" id="1392243"/>
    <lineage>
        <taxon>Eukaryota</taxon>
        <taxon>Fungi</taxon>
        <taxon>Dikarya</taxon>
        <taxon>Ascomycota</taxon>
        <taxon>Pezizomycotina</taxon>
        <taxon>Dothideomycetes</taxon>
        <taxon>Dothideomycetes incertae sedis</taxon>
        <taxon>Eremomycetales</taxon>
        <taxon>Eremomycetaceae</taxon>
        <taxon>Eremomyces</taxon>
    </lineage>
</organism>
<keyword evidence="4" id="KW-0732">Signal</keyword>
<feature type="signal peptide" evidence="4">
    <location>
        <begin position="1"/>
        <end position="18"/>
    </location>
</feature>
<dbReference type="Proteomes" id="UP000504638">
    <property type="component" value="Unplaced"/>
</dbReference>
<keyword evidence="2" id="KW-0698">rRNA processing</keyword>
<evidence type="ECO:0000313" key="6">
    <source>
        <dbReference type="Proteomes" id="UP000504638"/>
    </source>
</evidence>
<dbReference type="EMBL" id="ML975170">
    <property type="protein sequence ID" value="KAF1809716.1"/>
    <property type="molecule type" value="Genomic_DNA"/>
</dbReference>
<feature type="non-terminal residue" evidence="5">
    <location>
        <position position="168"/>
    </location>
</feature>
<evidence type="ECO:0000256" key="2">
    <source>
        <dbReference type="ARBA" id="ARBA00022552"/>
    </source>
</evidence>
<accession>A0A6G1FVI3</accession>
<reference evidence="7" key="2">
    <citation type="submission" date="2020-04" db="EMBL/GenBank/DDBJ databases">
        <authorList>
            <consortium name="NCBI Genome Project"/>
        </authorList>
    </citation>
    <scope>NUCLEOTIDE SEQUENCE</scope>
    <source>
        <strain evidence="7">CBS 781.70</strain>
    </source>
</reference>
<evidence type="ECO:0000256" key="1">
    <source>
        <dbReference type="ARBA" id="ARBA00006524"/>
    </source>
</evidence>
<evidence type="ECO:0000313" key="7">
    <source>
        <dbReference type="RefSeq" id="XP_033531347.1"/>
    </source>
</evidence>
<dbReference type="GeneID" id="54416084"/>
<keyword evidence="6" id="KW-1185">Reference proteome</keyword>
<dbReference type="Pfam" id="PF10273">
    <property type="entry name" value="WGG"/>
    <property type="match status" value="1"/>
</dbReference>
<evidence type="ECO:0000256" key="3">
    <source>
        <dbReference type="SAM" id="MobiDB-lite"/>
    </source>
</evidence>
<dbReference type="OrthoDB" id="263560at2759"/>
<evidence type="ECO:0000313" key="5">
    <source>
        <dbReference type="EMBL" id="KAF1809716.1"/>
    </source>
</evidence>
<dbReference type="InterPro" id="IPR019398">
    <property type="entry name" value="Pre-rRNA_process_TSR2"/>
</dbReference>
<reference evidence="5 7" key="1">
    <citation type="submission" date="2020-01" db="EMBL/GenBank/DDBJ databases">
        <authorList>
            <consortium name="DOE Joint Genome Institute"/>
            <person name="Haridas S."/>
            <person name="Albert R."/>
            <person name="Binder M."/>
            <person name="Bloem J."/>
            <person name="Labutti K."/>
            <person name="Salamov A."/>
            <person name="Andreopoulos B."/>
            <person name="Baker S.E."/>
            <person name="Barry K."/>
            <person name="Bills G."/>
            <person name="Bluhm B.H."/>
            <person name="Cannon C."/>
            <person name="Castanera R."/>
            <person name="Culley D.E."/>
            <person name="Daum C."/>
            <person name="Ezra D."/>
            <person name="Gonzalez J.B."/>
            <person name="Henrissat B."/>
            <person name="Kuo A."/>
            <person name="Liang C."/>
            <person name="Lipzen A."/>
            <person name="Lutzoni F."/>
            <person name="Magnuson J."/>
            <person name="Mondo S."/>
            <person name="Nolan M."/>
            <person name="Ohm R."/>
            <person name="Pangilinan J."/>
            <person name="Park H.-J."/>
            <person name="Ramirez L."/>
            <person name="Alfaro M."/>
            <person name="Sun H."/>
            <person name="Tritt A."/>
            <person name="Yoshinaga Y."/>
            <person name="Zwiers L.-H."/>
            <person name="Turgeon B.G."/>
            <person name="Goodwin S.B."/>
            <person name="Spatafora J.W."/>
            <person name="Crous P.W."/>
            <person name="Grigoriev I.V."/>
        </authorList>
    </citation>
    <scope>NUCLEOTIDE SEQUENCE</scope>
    <source>
        <strain evidence="5 7">CBS 781.70</strain>
    </source>
</reference>
<dbReference type="RefSeq" id="XP_033531347.1">
    <property type="nucleotide sequence ID" value="XM_033675514.1"/>
</dbReference>
<feature type="compositionally biased region" description="Acidic residues" evidence="3">
    <location>
        <begin position="122"/>
        <end position="142"/>
    </location>
</feature>
<sequence length="168" mass="18564">LDLAISLTLHSWPALTLAVQHSLGGPDSAEKRDFLAATLSELLLANPSMDEEDVEDVLLQYLTDEFEIELEDNSEVDVAYRVVAWRGKLVAGEGGAVEELEAGYRAWKERGGQKIVVHRGADDEESEGSEEDDAMDVDDQEAPELVRTKPVPEVDEEGFTKVVGKKRR</sequence>
<reference evidence="7" key="3">
    <citation type="submission" date="2025-04" db="UniProtKB">
        <authorList>
            <consortium name="RefSeq"/>
        </authorList>
    </citation>
    <scope>IDENTIFICATION</scope>
    <source>
        <strain evidence="7">CBS 781.70</strain>
    </source>
</reference>
<evidence type="ECO:0000256" key="4">
    <source>
        <dbReference type="SAM" id="SignalP"/>
    </source>
</evidence>
<proteinExistence type="inferred from homology"/>
<gene>
    <name evidence="5 7" type="ORF">P152DRAFT_370848</name>
</gene>
<dbReference type="PANTHER" id="PTHR21250">
    <property type="entry name" value="PRE-RRNA-PROCESSING PROTEIN TSR2 HOMOLOG"/>
    <property type="match status" value="1"/>
</dbReference>
<feature type="chain" id="PRO_5044631623" description="Pre-rRNA-processing protein TSR2" evidence="4">
    <location>
        <begin position="19"/>
        <end position="168"/>
    </location>
</feature>